<protein>
    <submittedName>
        <fullName evidence="1">Uncharacterized protein DUF2480</fullName>
    </submittedName>
</protein>
<keyword evidence="2" id="KW-1185">Reference proteome</keyword>
<dbReference type="OrthoDB" id="9803040at2"/>
<name>A0A315ZY86_SEDFL</name>
<organism evidence="1 2">
    <name type="scientific">Sediminitomix flava</name>
    <dbReference type="NCBI Taxonomy" id="379075"/>
    <lineage>
        <taxon>Bacteria</taxon>
        <taxon>Pseudomonadati</taxon>
        <taxon>Bacteroidota</taxon>
        <taxon>Cytophagia</taxon>
        <taxon>Cytophagales</taxon>
        <taxon>Flammeovirgaceae</taxon>
        <taxon>Sediminitomix</taxon>
    </lineage>
</organism>
<dbReference type="EMBL" id="QGDO01000003">
    <property type="protein sequence ID" value="PWJ42317.1"/>
    <property type="molecule type" value="Genomic_DNA"/>
</dbReference>
<accession>A0A315ZY86</accession>
<dbReference type="Pfam" id="PF10652">
    <property type="entry name" value="DUF2480"/>
    <property type="match status" value="1"/>
</dbReference>
<evidence type="ECO:0000313" key="2">
    <source>
        <dbReference type="Proteomes" id="UP000245535"/>
    </source>
</evidence>
<proteinExistence type="predicted"/>
<dbReference type="RefSeq" id="WP_109619164.1">
    <property type="nucleotide sequence ID" value="NZ_QGDO01000003.1"/>
</dbReference>
<dbReference type="AlphaFoldDB" id="A0A315ZY86"/>
<gene>
    <name evidence="1" type="ORF">BC781_103569</name>
</gene>
<dbReference type="Proteomes" id="UP000245535">
    <property type="component" value="Unassembled WGS sequence"/>
</dbReference>
<sequence>MEEPIINRVAKSPLITLDLEDYFPEGERVLFDLKDLLFQGMILREKDLRDFVKEHDWSQYEGKYVAITCSEEVIVPTWAYMLVATRLSKYAADVILGDLAQLEDTIYTKAIDAINIKEFDDKMVVVKGCSKKDVPESVYVEITRRLSPVVRSLMFGEACSTVPLLKKKKKA</sequence>
<evidence type="ECO:0000313" key="1">
    <source>
        <dbReference type="EMBL" id="PWJ42317.1"/>
    </source>
</evidence>
<dbReference type="InterPro" id="IPR018914">
    <property type="entry name" value="DUF2480"/>
</dbReference>
<comment type="caution">
    <text evidence="1">The sequence shown here is derived from an EMBL/GenBank/DDBJ whole genome shotgun (WGS) entry which is preliminary data.</text>
</comment>
<reference evidence="1 2" key="1">
    <citation type="submission" date="2018-03" db="EMBL/GenBank/DDBJ databases">
        <title>Genomic Encyclopedia of Archaeal and Bacterial Type Strains, Phase II (KMG-II): from individual species to whole genera.</title>
        <authorList>
            <person name="Goeker M."/>
        </authorList>
    </citation>
    <scope>NUCLEOTIDE SEQUENCE [LARGE SCALE GENOMIC DNA]</scope>
    <source>
        <strain evidence="1 2">DSM 28229</strain>
    </source>
</reference>